<evidence type="ECO:0000313" key="2">
    <source>
        <dbReference type="EMBL" id="MBH8579360.1"/>
    </source>
</evidence>
<evidence type="ECO:0000313" key="4">
    <source>
        <dbReference type="Proteomes" id="UP000651738"/>
    </source>
</evidence>
<dbReference type="RefSeq" id="WP_146800674.1">
    <property type="nucleotide sequence ID" value="NZ_BJUK01000001.1"/>
</dbReference>
<dbReference type="AlphaFoldDB" id="A0A510X2X3"/>
<gene>
    <name evidence="1" type="ORF">HPA02_00460</name>
    <name evidence="2" type="ORF">I7V36_04550</name>
</gene>
<dbReference type="Proteomes" id="UP000651738">
    <property type="component" value="Unassembled WGS sequence"/>
</dbReference>
<protein>
    <submittedName>
        <fullName evidence="1">Uncharacterized protein</fullName>
    </submittedName>
</protein>
<dbReference type="Proteomes" id="UP000321275">
    <property type="component" value="Unassembled WGS sequence"/>
</dbReference>
<name>A0A510X2X3_9GAMM</name>
<evidence type="ECO:0000313" key="3">
    <source>
        <dbReference type="Proteomes" id="UP000321275"/>
    </source>
</evidence>
<accession>A0A510X2X3</accession>
<dbReference type="EMBL" id="BJUK01000001">
    <property type="protein sequence ID" value="GEK45763.1"/>
    <property type="molecule type" value="Genomic_DNA"/>
</dbReference>
<organism evidence="1 3">
    <name type="scientific">Bisbaumannia pacifica</name>
    <dbReference type="NCBI Taxonomy" id="77098"/>
    <lineage>
        <taxon>Bacteria</taxon>
        <taxon>Pseudomonadati</taxon>
        <taxon>Pseudomonadota</taxon>
        <taxon>Gammaproteobacteria</taxon>
        <taxon>Oceanospirillales</taxon>
        <taxon>Halomonadaceae</taxon>
        <taxon>Bisbaumannia</taxon>
    </lineage>
</organism>
<dbReference type="OrthoDB" id="6173398at2"/>
<dbReference type="EMBL" id="JAEDAF010000003">
    <property type="protein sequence ID" value="MBH8579360.1"/>
    <property type="molecule type" value="Genomic_DNA"/>
</dbReference>
<sequence>MPYHEAKEHAPGRLHALFTDPYSAFDNDVVERRLHLRVALRALLDQPGREGRLTLRVLHGWANGEADPQHLAHSDHPLTRRGDLLPVVAHYQAAIDEQRPLPGEAGTLLAEPLMAAIATAEARGQEIDAETRANPAHWPSFERGLSLYTFFKVYHRLTYGEDERYRVARCETPEGPREIHEFHLEECEFAVVTGLEGDDESRVVLLVHAGALAPLAAFVEIMLGE</sequence>
<evidence type="ECO:0000313" key="1">
    <source>
        <dbReference type="EMBL" id="GEK45763.1"/>
    </source>
</evidence>
<reference evidence="2 4" key="2">
    <citation type="submission" date="2020-12" db="EMBL/GenBank/DDBJ databases">
        <title>Draft genome sequence of Halomonas pacifica strain CARE-V15.</title>
        <authorList>
            <person name="Vignesh N."/>
            <person name="Thabitha A."/>
            <person name="Saravanan R."/>
            <person name="Manigandan V."/>
        </authorList>
    </citation>
    <scope>NUCLEOTIDE SEQUENCE [LARGE SCALE GENOMIC DNA]</scope>
    <source>
        <strain evidence="2 4">CARE-V15</strain>
    </source>
</reference>
<reference evidence="1 3" key="1">
    <citation type="submission" date="2019-07" db="EMBL/GenBank/DDBJ databases">
        <title>Whole genome shotgun sequence of Halomonas pacifica NBRC 102220.</title>
        <authorList>
            <person name="Hosoyama A."/>
            <person name="Uohara A."/>
            <person name="Ohji S."/>
            <person name="Ichikawa N."/>
        </authorList>
    </citation>
    <scope>NUCLEOTIDE SEQUENCE [LARGE SCALE GENOMIC DNA]</scope>
    <source>
        <strain evidence="1 3">NBRC 102220</strain>
    </source>
</reference>
<proteinExistence type="predicted"/>
<comment type="caution">
    <text evidence="1">The sequence shown here is derived from an EMBL/GenBank/DDBJ whole genome shotgun (WGS) entry which is preliminary data.</text>
</comment>
<keyword evidence="3" id="KW-1185">Reference proteome</keyword>